<proteinExistence type="predicted"/>
<dbReference type="Proteomes" id="UP000030671">
    <property type="component" value="Unassembled WGS sequence"/>
</dbReference>
<gene>
    <name evidence="1" type="ORF">HETIRDRAFT_439019</name>
</gene>
<sequence length="83" mass="9213">MSCEEHFSRKFERRSYIASLPNICFPNLTCTHEASLACVAPGGDAFLLGALSRQTRSVEALKIHFCPRTKLKGIPFSLNLARS</sequence>
<dbReference type="HOGENOM" id="CLU_2542832_0_0_1"/>
<protein>
    <submittedName>
        <fullName evidence="1">Uncharacterized protein</fullName>
    </submittedName>
</protein>
<keyword evidence="2" id="KW-1185">Reference proteome</keyword>
<name>W4KE14_HETIT</name>
<dbReference type="KEGG" id="hir:HETIRDRAFT_439019"/>
<evidence type="ECO:0000313" key="1">
    <source>
        <dbReference type="EMBL" id="ETW84102.1"/>
    </source>
</evidence>
<dbReference type="EMBL" id="KI925456">
    <property type="protein sequence ID" value="ETW84102.1"/>
    <property type="molecule type" value="Genomic_DNA"/>
</dbReference>
<dbReference type="GeneID" id="20675096"/>
<accession>W4KE14</accession>
<reference evidence="1 2" key="1">
    <citation type="journal article" date="2012" name="New Phytol.">
        <title>Insight into trade-off between wood decay and parasitism from the genome of a fungal forest pathogen.</title>
        <authorList>
            <person name="Olson A."/>
            <person name="Aerts A."/>
            <person name="Asiegbu F."/>
            <person name="Belbahri L."/>
            <person name="Bouzid O."/>
            <person name="Broberg A."/>
            <person name="Canback B."/>
            <person name="Coutinho P.M."/>
            <person name="Cullen D."/>
            <person name="Dalman K."/>
            <person name="Deflorio G."/>
            <person name="van Diepen L.T."/>
            <person name="Dunand C."/>
            <person name="Duplessis S."/>
            <person name="Durling M."/>
            <person name="Gonthier P."/>
            <person name="Grimwood J."/>
            <person name="Fossdal C.G."/>
            <person name="Hansson D."/>
            <person name="Henrissat B."/>
            <person name="Hietala A."/>
            <person name="Himmelstrand K."/>
            <person name="Hoffmeister D."/>
            <person name="Hogberg N."/>
            <person name="James T.Y."/>
            <person name="Karlsson M."/>
            <person name="Kohler A."/>
            <person name="Kues U."/>
            <person name="Lee Y.H."/>
            <person name="Lin Y.C."/>
            <person name="Lind M."/>
            <person name="Lindquist E."/>
            <person name="Lombard V."/>
            <person name="Lucas S."/>
            <person name="Lunden K."/>
            <person name="Morin E."/>
            <person name="Murat C."/>
            <person name="Park J."/>
            <person name="Raffaello T."/>
            <person name="Rouze P."/>
            <person name="Salamov A."/>
            <person name="Schmutz J."/>
            <person name="Solheim H."/>
            <person name="Stahlberg J."/>
            <person name="Velez H."/>
            <person name="de Vries R.P."/>
            <person name="Wiebenga A."/>
            <person name="Woodward S."/>
            <person name="Yakovlev I."/>
            <person name="Garbelotto M."/>
            <person name="Martin F."/>
            <person name="Grigoriev I.V."/>
            <person name="Stenlid J."/>
        </authorList>
    </citation>
    <scope>NUCLEOTIDE SEQUENCE [LARGE SCALE GENOMIC DNA]</scope>
    <source>
        <strain evidence="1 2">TC 32-1</strain>
    </source>
</reference>
<dbReference type="RefSeq" id="XP_009543812.1">
    <property type="nucleotide sequence ID" value="XM_009545517.1"/>
</dbReference>
<organism evidence="1 2">
    <name type="scientific">Heterobasidion irregulare (strain TC 32-1)</name>
    <dbReference type="NCBI Taxonomy" id="747525"/>
    <lineage>
        <taxon>Eukaryota</taxon>
        <taxon>Fungi</taxon>
        <taxon>Dikarya</taxon>
        <taxon>Basidiomycota</taxon>
        <taxon>Agaricomycotina</taxon>
        <taxon>Agaricomycetes</taxon>
        <taxon>Russulales</taxon>
        <taxon>Bondarzewiaceae</taxon>
        <taxon>Heterobasidion</taxon>
        <taxon>Heterobasidion annosum species complex</taxon>
    </lineage>
</organism>
<evidence type="ECO:0000313" key="2">
    <source>
        <dbReference type="Proteomes" id="UP000030671"/>
    </source>
</evidence>
<dbReference type="AlphaFoldDB" id="W4KE14"/>
<dbReference type="InParanoid" id="W4KE14"/>